<protein>
    <submittedName>
        <fullName evidence="2">Unannotated protein</fullName>
    </submittedName>
</protein>
<dbReference type="Pfam" id="PF22691">
    <property type="entry name" value="Thiolase_C_1"/>
    <property type="match status" value="1"/>
</dbReference>
<organism evidence="2">
    <name type="scientific">freshwater metagenome</name>
    <dbReference type="NCBI Taxonomy" id="449393"/>
    <lineage>
        <taxon>unclassified sequences</taxon>
        <taxon>metagenomes</taxon>
        <taxon>ecological metagenomes</taxon>
    </lineage>
</organism>
<dbReference type="InterPro" id="IPR002155">
    <property type="entry name" value="Thiolase"/>
</dbReference>
<feature type="domain" description="Thiolase C-terminal" evidence="1">
    <location>
        <begin position="256"/>
        <end position="382"/>
    </location>
</feature>
<evidence type="ECO:0000313" key="2">
    <source>
        <dbReference type="EMBL" id="CAB4964597.1"/>
    </source>
</evidence>
<sequence>MSGAANDVYLVGGSRTSFGRFEGDDQDLAEQAVRGALGDCGLAWGDVEFAAGGTNGETKPDNLVSRMGLTGIPFVTVKNGCATGAVALGTARNGLIAEQREIACVVGYDNHARGAFSASPARYGIGAWYGATGMMVTTSYFALKIQRYLHEHDIDPRTLGYVSAKAFDYAASHPLAWRRTPVTIDEALDSDMVNDPLTRLMFCSPDAGGVALILARGPRAFDLCDKPIRLAAVELRGRRPGSFEVFSPWLSPGVRTSPSVDAAAAAFHAAGVRPQDVQVAQVQDTESGAEIIHLAETGLCLAGEQAAGYLDGDYRVDGRIPVNTDGGCIANGEPVGASGLRQVHEVMTQLQGRALGQQVPGDPSIGFTHVYGAPGISACTVLVAEGA</sequence>
<evidence type="ECO:0000259" key="1">
    <source>
        <dbReference type="Pfam" id="PF22691"/>
    </source>
</evidence>
<dbReference type="InterPro" id="IPR055140">
    <property type="entry name" value="Thiolase_C_2"/>
</dbReference>
<dbReference type="CDD" id="cd00829">
    <property type="entry name" value="SCP-x_thiolase"/>
    <property type="match status" value="1"/>
</dbReference>
<proteinExistence type="predicted"/>
<gene>
    <name evidence="2" type="ORF">UFOPK3772_02533</name>
</gene>
<dbReference type="PANTHER" id="PTHR42870:SF1">
    <property type="entry name" value="NON-SPECIFIC LIPID-TRANSFER PROTEIN-LIKE 2"/>
    <property type="match status" value="1"/>
</dbReference>
<dbReference type="GO" id="GO:0016747">
    <property type="term" value="F:acyltransferase activity, transferring groups other than amino-acyl groups"/>
    <property type="evidence" value="ECO:0007669"/>
    <property type="project" value="InterPro"/>
</dbReference>
<dbReference type="AlphaFoldDB" id="A0A6J7L999"/>
<dbReference type="PIRSF" id="PIRSF000429">
    <property type="entry name" value="Ac-CoA_Ac_transf"/>
    <property type="match status" value="1"/>
</dbReference>
<dbReference type="InterPro" id="IPR016039">
    <property type="entry name" value="Thiolase-like"/>
</dbReference>
<reference evidence="2" key="1">
    <citation type="submission" date="2020-05" db="EMBL/GenBank/DDBJ databases">
        <authorList>
            <person name="Chiriac C."/>
            <person name="Salcher M."/>
            <person name="Ghai R."/>
            <person name="Kavagutti S V."/>
        </authorList>
    </citation>
    <scope>NUCLEOTIDE SEQUENCE</scope>
</reference>
<dbReference type="SUPFAM" id="SSF53901">
    <property type="entry name" value="Thiolase-like"/>
    <property type="match status" value="2"/>
</dbReference>
<accession>A0A6J7L999</accession>
<dbReference type="EMBL" id="CAFBNE010000100">
    <property type="protein sequence ID" value="CAB4964597.1"/>
    <property type="molecule type" value="Genomic_DNA"/>
</dbReference>
<name>A0A6J7L999_9ZZZZ</name>
<dbReference type="Gene3D" id="3.40.47.10">
    <property type="match status" value="1"/>
</dbReference>
<dbReference type="PANTHER" id="PTHR42870">
    <property type="entry name" value="ACETYL-COA C-ACETYLTRANSFERASE"/>
    <property type="match status" value="1"/>
</dbReference>